<dbReference type="Proteomes" id="UP000009315">
    <property type="component" value="Unassembled WGS sequence"/>
</dbReference>
<sequence length="122" mass="14137">MAELNSYDMTPTEKKLLKTMRTKLGTKNLYQFSKKVLELSEREQGLYKPEEVDKVVFSVVNEVYRARSLYPRFASAHEGYAVILEELDEAWNEIKVNNTKRAKAEMVQVAAMAIRFLLDITD</sequence>
<accession>K8E9K7</accession>
<proteinExistence type="predicted"/>
<comment type="caution">
    <text evidence="1">The sequence shown here is derived from an EMBL/GenBank/DDBJ whole genome shotgun (WGS) entry which is preliminary data.</text>
</comment>
<dbReference type="RefSeq" id="WP_008411607.1">
    <property type="nucleotide sequence ID" value="NZ_CAOS01000009.1"/>
</dbReference>
<dbReference type="AlphaFoldDB" id="K8E9K7"/>
<gene>
    <name evidence="1" type="ORF">DESHY_20132</name>
</gene>
<dbReference type="OrthoDB" id="2989645at2"/>
<dbReference type="EMBL" id="CAOS01000009">
    <property type="protein sequence ID" value="CCO08263.1"/>
    <property type="molecule type" value="Genomic_DNA"/>
</dbReference>
<protein>
    <submittedName>
        <fullName evidence="1">Uncharacterized protein</fullName>
    </submittedName>
</protein>
<organism evidence="1 2">
    <name type="scientific">Desulforamulus hydrothermalis Lam5 = DSM 18033</name>
    <dbReference type="NCBI Taxonomy" id="1121428"/>
    <lineage>
        <taxon>Bacteria</taxon>
        <taxon>Bacillati</taxon>
        <taxon>Bacillota</taxon>
        <taxon>Clostridia</taxon>
        <taxon>Eubacteriales</taxon>
        <taxon>Peptococcaceae</taxon>
        <taxon>Desulforamulus</taxon>
    </lineage>
</organism>
<keyword evidence="2" id="KW-1185">Reference proteome</keyword>
<evidence type="ECO:0000313" key="2">
    <source>
        <dbReference type="Proteomes" id="UP000009315"/>
    </source>
</evidence>
<name>K8E9K7_9FIRM</name>
<dbReference type="STRING" id="1121428.DESHY_20132"/>
<reference evidence="1 2" key="1">
    <citation type="journal article" date="2013" name="Genome Announc.">
        <title>Genome Sequence of the Sulfate-Reducing Bacterium Desulfotomaculum hydrothermale Lam5(T).</title>
        <authorList>
            <person name="Amin O."/>
            <person name="Fardeau M.L."/>
            <person name="Valette O."/>
            <person name="Hirschler-Rea A."/>
            <person name="Barbe V."/>
            <person name="Medigue C."/>
            <person name="Vacherie B."/>
            <person name="Ollivier B."/>
            <person name="Bertin P.N."/>
            <person name="Dolla A."/>
        </authorList>
    </citation>
    <scope>NUCLEOTIDE SEQUENCE [LARGE SCALE GENOMIC DNA]</scope>
    <source>
        <strain evidence="2">Lam5 / DSM 18033</strain>
    </source>
</reference>
<evidence type="ECO:0000313" key="1">
    <source>
        <dbReference type="EMBL" id="CCO08263.1"/>
    </source>
</evidence>